<sequence>MRLVGSIVLVDTRKSGSSIGFKEQMELPRLLKRNYFDFSS</sequence>
<protein>
    <submittedName>
        <fullName evidence="1">Uncharacterized protein</fullName>
    </submittedName>
</protein>
<accession>A0A6M0QAM7</accession>
<dbReference type="RefSeq" id="WP_163180249.1">
    <property type="nucleotide sequence ID" value="NZ_JAAIWM010000004.1"/>
</dbReference>
<evidence type="ECO:0000313" key="2">
    <source>
        <dbReference type="Proteomes" id="UP000481043"/>
    </source>
</evidence>
<dbReference type="InterPro" id="IPR022451">
    <property type="entry name" value="CHP03829_YokU"/>
</dbReference>
<keyword evidence="2" id="KW-1185">Reference proteome</keyword>
<dbReference type="Proteomes" id="UP000481043">
    <property type="component" value="Unassembled WGS sequence"/>
</dbReference>
<name>A0A6M0QAM7_9BACI</name>
<dbReference type="EMBL" id="JAAIWM010000004">
    <property type="protein sequence ID" value="NEY72809.1"/>
    <property type="molecule type" value="Genomic_DNA"/>
</dbReference>
<reference evidence="1 2" key="1">
    <citation type="submission" date="2020-02" db="EMBL/GenBank/DDBJ databases">
        <title>Bacillus aquiflavi sp. nov., isolated from yellow water of strong flavor Chinese baijiu in Yibin region of China.</title>
        <authorList>
            <person name="Xie J."/>
        </authorList>
    </citation>
    <scope>NUCLEOTIDE SEQUENCE [LARGE SCALE GENOMIC DNA]</scope>
    <source>
        <strain evidence="1 2">SA4</strain>
    </source>
</reference>
<proteinExistence type="predicted"/>
<evidence type="ECO:0000313" key="1">
    <source>
        <dbReference type="EMBL" id="NEY72809.1"/>
    </source>
</evidence>
<comment type="caution">
    <text evidence="1">The sequence shown here is derived from an EMBL/GenBank/DDBJ whole genome shotgun (WGS) entry which is preliminary data.</text>
</comment>
<gene>
    <name evidence="1" type="ORF">G4D63_13810</name>
</gene>
<dbReference type="AlphaFoldDB" id="A0A6M0QAM7"/>
<dbReference type="Pfam" id="PF14122">
    <property type="entry name" value="YokU"/>
    <property type="match status" value="1"/>
</dbReference>
<organism evidence="1 2">
    <name type="scientific">Bacillus mesophilus</name>
    <dbReference type="NCBI Taxonomy" id="1808955"/>
    <lineage>
        <taxon>Bacteria</taxon>
        <taxon>Bacillati</taxon>
        <taxon>Bacillota</taxon>
        <taxon>Bacilli</taxon>
        <taxon>Bacillales</taxon>
        <taxon>Bacillaceae</taxon>
        <taxon>Bacillus</taxon>
    </lineage>
</organism>